<dbReference type="EMBL" id="HBIM01009602">
    <property type="protein sequence ID" value="CAE0410639.1"/>
    <property type="molecule type" value="Transcribed_RNA"/>
</dbReference>
<evidence type="ECO:0000256" key="1">
    <source>
        <dbReference type="SAM" id="SignalP"/>
    </source>
</evidence>
<sequence length="801" mass="86373">MKTTILSLVASWLATTSHALESGNRATSQRTLNDDLTTDLLITGVIDGPLTGGVPKAIEIYALADVPDLSIYGVGSANNGGGTDGQEFDFPADSVAEGAYLYVALESSGFEAFFGFAPTYTDSAASINGDDAIELFKDGHVVDTFGQIDVDGTNEPWEYLDGWAYRTCTSSGTPTFDISQWFFSGTNVLDGTETNDNENPFPIGTFCGTTTSTTPATTTAPPEVKIHEIQGDGDSTPLNEVKVQVEAIVVGVFQSGLGGFFIQEEDIDVDGNEATSEGIFVFDGFGRFGQVSLGDKVIVVGEVRERFDQTQINAELVSLVSGGNPLPTPASITLDPTGEMPTNLEPYEGMLVLFDQKMTLVEQFQLQRFAEVRFAAGERPVQFTQTNEPNADEFAVFQEQLSNRLLILDDGADGSNNYPITTFANDYSTATAPRMGDFTNGLKGVLRYSFGAFRLIAVAEGDIALSGNPRPAGPPDVGGTHKIATFNVLNFFTTLDDGSVTRNGSGPRGARSEGEYERQLQKLVTTILEADADIFGLIEIENDFLQPNSTIQILIDEVNVAIGSQEYAYVHPPEEFVGGDAIAVAFIYKTSTIVEVGNAAILDFEDDKTRSAVAQSFQAVGGDTCFTLTVNHFKSKGSACDGDGEREEDGAGNCNEIRSIAANKLLEWLSSNPTTSNCGWRQAILGDLNSYRMEDPIKILADGLPDKPKGIFKKTTFSNPIDPESYGYIFDGQIGTLDYILINAPFEKIFAGSAEWNINADEASALDYFLRFDRDPDIFDGTVPFRSSDHDLVLAGVNLLK</sequence>
<dbReference type="Gene3D" id="3.60.10.10">
    <property type="entry name" value="Endonuclease/exonuclease/phosphatase"/>
    <property type="match status" value="1"/>
</dbReference>
<dbReference type="InterPro" id="IPR036691">
    <property type="entry name" value="Endo/exonu/phosph_ase_sf"/>
</dbReference>
<protein>
    <recommendedName>
        <fullName evidence="2">Endonuclease/exonuclease/phosphatase domain-containing protein</fullName>
    </recommendedName>
</protein>
<feature type="chain" id="PRO_5030958917" description="Endonuclease/exonuclease/phosphatase domain-containing protein" evidence="1">
    <location>
        <begin position="20"/>
        <end position="801"/>
    </location>
</feature>
<reference evidence="3" key="1">
    <citation type="submission" date="2021-01" db="EMBL/GenBank/DDBJ databases">
        <authorList>
            <person name="Corre E."/>
            <person name="Pelletier E."/>
            <person name="Niang G."/>
            <person name="Scheremetjew M."/>
            <person name="Finn R."/>
            <person name="Kale V."/>
            <person name="Holt S."/>
            <person name="Cochrane G."/>
            <person name="Meng A."/>
            <person name="Brown T."/>
            <person name="Cohen L."/>
        </authorList>
    </citation>
    <scope>NUCLEOTIDE SEQUENCE</scope>
    <source>
        <strain evidence="3">CCMP127</strain>
    </source>
</reference>
<keyword evidence="1" id="KW-0732">Signal</keyword>
<accession>A0A7S3L3L9</accession>
<feature type="domain" description="Endonuclease/exonuclease/phosphatase" evidence="2">
    <location>
        <begin position="484"/>
        <end position="790"/>
    </location>
</feature>
<dbReference type="AlphaFoldDB" id="A0A7S3L3L9"/>
<dbReference type="NCBIfam" id="NF033681">
    <property type="entry name" value="ExeM_NucH_DNase"/>
    <property type="match status" value="1"/>
</dbReference>
<dbReference type="GO" id="GO:0003824">
    <property type="term" value="F:catalytic activity"/>
    <property type="evidence" value="ECO:0007669"/>
    <property type="project" value="InterPro"/>
</dbReference>
<dbReference type="Pfam" id="PF03372">
    <property type="entry name" value="Exo_endo_phos"/>
    <property type="match status" value="1"/>
</dbReference>
<organism evidence="3">
    <name type="scientific">Amphora coffeiformis</name>
    <dbReference type="NCBI Taxonomy" id="265554"/>
    <lineage>
        <taxon>Eukaryota</taxon>
        <taxon>Sar</taxon>
        <taxon>Stramenopiles</taxon>
        <taxon>Ochrophyta</taxon>
        <taxon>Bacillariophyta</taxon>
        <taxon>Bacillariophyceae</taxon>
        <taxon>Bacillariophycidae</taxon>
        <taxon>Thalassiophysales</taxon>
        <taxon>Catenulaceae</taxon>
        <taxon>Amphora</taxon>
    </lineage>
</organism>
<evidence type="ECO:0000259" key="2">
    <source>
        <dbReference type="Pfam" id="PF03372"/>
    </source>
</evidence>
<dbReference type="PANTHER" id="PTHR42834">
    <property type="entry name" value="ENDONUCLEASE/EXONUCLEASE/PHOSPHATASE FAMILY PROTEIN (AFU_ORTHOLOGUE AFUA_3G09210)"/>
    <property type="match status" value="1"/>
</dbReference>
<dbReference type="CDD" id="cd04486">
    <property type="entry name" value="YhcR_OBF_like"/>
    <property type="match status" value="1"/>
</dbReference>
<evidence type="ECO:0000313" key="3">
    <source>
        <dbReference type="EMBL" id="CAE0410639.1"/>
    </source>
</evidence>
<gene>
    <name evidence="3" type="ORF">ACOF00016_LOCUS8090</name>
</gene>
<name>A0A7S3L3L9_9STRA</name>
<dbReference type="PANTHER" id="PTHR42834:SF1">
    <property type="entry name" value="ENDONUCLEASE_EXONUCLEASE_PHOSPHATASE FAMILY PROTEIN (AFU_ORTHOLOGUE AFUA_3G09210)"/>
    <property type="match status" value="1"/>
</dbReference>
<dbReference type="InterPro" id="IPR005135">
    <property type="entry name" value="Endo/exonuclease/phosphatase"/>
</dbReference>
<feature type="signal peptide" evidence="1">
    <location>
        <begin position="1"/>
        <end position="19"/>
    </location>
</feature>
<dbReference type="InterPro" id="IPR047971">
    <property type="entry name" value="ExeM-like"/>
</dbReference>
<dbReference type="SUPFAM" id="SSF56219">
    <property type="entry name" value="DNase I-like"/>
    <property type="match status" value="1"/>
</dbReference>
<proteinExistence type="predicted"/>